<organism evidence="1">
    <name type="scientific">marine sediment metagenome</name>
    <dbReference type="NCBI Taxonomy" id="412755"/>
    <lineage>
        <taxon>unclassified sequences</taxon>
        <taxon>metagenomes</taxon>
        <taxon>ecological metagenomes</taxon>
    </lineage>
</organism>
<feature type="non-terminal residue" evidence="1">
    <location>
        <position position="1"/>
    </location>
</feature>
<dbReference type="AlphaFoldDB" id="X1RAP4"/>
<name>X1RAP4_9ZZZZ</name>
<protein>
    <submittedName>
        <fullName evidence="1">Uncharacterized protein</fullName>
    </submittedName>
</protein>
<accession>X1RAP4</accession>
<proteinExistence type="predicted"/>
<reference evidence="1" key="1">
    <citation type="journal article" date="2014" name="Front. Microbiol.">
        <title>High frequency of phylogenetically diverse reductive dehalogenase-homologous genes in deep subseafloor sedimentary metagenomes.</title>
        <authorList>
            <person name="Kawai M."/>
            <person name="Futagami T."/>
            <person name="Toyoda A."/>
            <person name="Takaki Y."/>
            <person name="Nishi S."/>
            <person name="Hori S."/>
            <person name="Arai W."/>
            <person name="Tsubouchi T."/>
            <person name="Morono Y."/>
            <person name="Uchiyama I."/>
            <person name="Ito T."/>
            <person name="Fujiyama A."/>
            <person name="Inagaki F."/>
            <person name="Takami H."/>
        </authorList>
    </citation>
    <scope>NUCLEOTIDE SEQUENCE</scope>
    <source>
        <strain evidence="1">Expedition CK06-06</strain>
    </source>
</reference>
<comment type="caution">
    <text evidence="1">The sequence shown here is derived from an EMBL/GenBank/DDBJ whole genome shotgun (WGS) entry which is preliminary data.</text>
</comment>
<gene>
    <name evidence="1" type="ORF">S12H4_09930</name>
</gene>
<dbReference type="EMBL" id="BARW01004133">
    <property type="protein sequence ID" value="GAI60220.1"/>
    <property type="molecule type" value="Genomic_DNA"/>
</dbReference>
<evidence type="ECO:0000313" key="1">
    <source>
        <dbReference type="EMBL" id="GAI60220.1"/>
    </source>
</evidence>
<sequence>ILINKKQRKELINKLKRIDRFKFRIDQSKTFSVPSLKRSKKFSKIEEYTLHIRLMEKILKMLWTTPLYTHTIHNTSNNEIALQEVKENSNLTEFDNTSIYSIFLLYITHFEIKNSFSFKEKEIIDELVKLRDNMGTMWLYFKEQHLNLALRKLKELSTLSLESSNYSRIVNEYLDNLIPIFSIYEIFNRPLSESVYPESIPRNKRLGAYLASFLTSRYNLFGVNLMNLFNKLAFYNWSYFILKKKLNRTRFFNLILNLPIWKHIPLNVKKRIKVLN</sequence>